<dbReference type="InterPro" id="IPR000223">
    <property type="entry name" value="Pept_S26A_signal_pept_1"/>
</dbReference>
<dbReference type="EMBL" id="MAEI02000001">
    <property type="protein sequence ID" value="MEO1780613.1"/>
    <property type="molecule type" value="Genomic_DNA"/>
</dbReference>
<name>A0ABV0EXS8_9ENTE</name>
<comment type="caution">
    <text evidence="5">The sequence shown here is derived from an EMBL/GenBank/DDBJ whole genome shotgun (WGS) entry which is preliminary data.</text>
</comment>
<dbReference type="Gene3D" id="2.10.109.10">
    <property type="entry name" value="Umud Fragment, subunit A"/>
    <property type="match status" value="1"/>
</dbReference>
<organism evidence="5 6">
    <name type="scientific">Enterococcus diestrammenae</name>
    <dbReference type="NCBI Taxonomy" id="1155073"/>
    <lineage>
        <taxon>Bacteria</taxon>
        <taxon>Bacillati</taxon>
        <taxon>Bacillota</taxon>
        <taxon>Bacilli</taxon>
        <taxon>Lactobacillales</taxon>
        <taxon>Enterococcaceae</taxon>
        <taxon>Enterococcus</taxon>
    </lineage>
</organism>
<dbReference type="Pfam" id="PF10502">
    <property type="entry name" value="Peptidase_S26"/>
    <property type="match status" value="1"/>
</dbReference>
<evidence type="ECO:0000256" key="2">
    <source>
        <dbReference type="ARBA" id="ARBA00022801"/>
    </source>
</evidence>
<keyword evidence="3" id="KW-0812">Transmembrane</keyword>
<comment type="similarity">
    <text evidence="3">Belongs to the peptidase S26 family.</text>
</comment>
<keyword evidence="3" id="KW-1133">Transmembrane helix</keyword>
<dbReference type="RefSeq" id="WP_161869399.1">
    <property type="nucleotide sequence ID" value="NZ_MAEI02000001.1"/>
</dbReference>
<dbReference type="PROSITE" id="PS00761">
    <property type="entry name" value="SPASE_I_3"/>
    <property type="match status" value="1"/>
</dbReference>
<feature type="domain" description="Peptidase S26" evidence="4">
    <location>
        <begin position="21"/>
        <end position="173"/>
    </location>
</feature>
<dbReference type="PANTHER" id="PTHR43390:SF8">
    <property type="entry name" value="SIGNAL PEPTIDASE I"/>
    <property type="match status" value="1"/>
</dbReference>
<dbReference type="InterPro" id="IPR019758">
    <property type="entry name" value="Pept_S26A_signal_pept_1_CS"/>
</dbReference>
<reference evidence="6" key="1">
    <citation type="submission" date="2016-06" db="EMBL/GenBank/DDBJ databases">
        <title>Four novel species of enterococci isolated from chicken manure.</title>
        <authorList>
            <person name="Van Tyne D."/>
        </authorList>
    </citation>
    <scope>NUCLEOTIDE SEQUENCE [LARGE SCALE GENOMIC DNA]</scope>
    <source>
        <strain evidence="6">JM9A</strain>
    </source>
</reference>
<comment type="catalytic activity">
    <reaction evidence="3">
        <text>Cleavage of hydrophobic, N-terminal signal or leader sequences from secreted and periplasmic proteins.</text>
        <dbReference type="EC" id="3.4.21.89"/>
    </reaction>
</comment>
<protein>
    <recommendedName>
        <fullName evidence="3">Signal peptidase I</fullName>
        <ecNumber evidence="3">3.4.21.89</ecNumber>
    </recommendedName>
</protein>
<dbReference type="InterPro" id="IPR036286">
    <property type="entry name" value="LexA/Signal_pep-like_sf"/>
</dbReference>
<gene>
    <name evidence="5" type="ORF">BAU18_000152</name>
</gene>
<dbReference type="InterPro" id="IPR019533">
    <property type="entry name" value="Peptidase_S26"/>
</dbReference>
<keyword evidence="3" id="KW-0472">Membrane</keyword>
<dbReference type="EC" id="3.4.21.89" evidence="3"/>
<keyword evidence="3" id="KW-0645">Protease</keyword>
<keyword evidence="6" id="KW-1185">Reference proteome</keyword>
<dbReference type="CDD" id="cd06530">
    <property type="entry name" value="S26_SPase_I"/>
    <property type="match status" value="1"/>
</dbReference>
<dbReference type="PRINTS" id="PR00727">
    <property type="entry name" value="LEADERPTASE"/>
</dbReference>
<sequence length="182" mass="20854">MTSRISRRQQQTQLFTWKDLLWVVALLLVVFGLRQFVFTPVEVHGASMDPNLQDSERLIGLKFGDPKRFDVVSFHAPDADKEYIKRVIAFEGEKVEYIADQLFIDGEPYTETYLDEFKKDLAKETYFTEDFSFLVPKGGLFVLGDNRPISKDSRVFGAISEESITANAKFIFWPPSKIGAVK</sequence>
<accession>A0ABV0EXS8</accession>
<dbReference type="NCBIfam" id="TIGR02227">
    <property type="entry name" value="sigpep_I_bact"/>
    <property type="match status" value="1"/>
</dbReference>
<evidence type="ECO:0000259" key="4">
    <source>
        <dbReference type="Pfam" id="PF10502"/>
    </source>
</evidence>
<evidence type="ECO:0000313" key="5">
    <source>
        <dbReference type="EMBL" id="MEO1780613.1"/>
    </source>
</evidence>
<dbReference type="Proteomes" id="UP001429357">
    <property type="component" value="Unassembled WGS sequence"/>
</dbReference>
<proteinExistence type="inferred from homology"/>
<keyword evidence="2 3" id="KW-0378">Hydrolase</keyword>
<dbReference type="SUPFAM" id="SSF51306">
    <property type="entry name" value="LexA/Signal peptidase"/>
    <property type="match status" value="1"/>
</dbReference>
<comment type="subcellular location">
    <subcellularLocation>
        <location evidence="1">Cell membrane</location>
        <topology evidence="1">Single-pass type II membrane protein</topology>
    </subcellularLocation>
    <subcellularLocation>
        <location evidence="3">Membrane</location>
        <topology evidence="3">Single-pass type II membrane protein</topology>
    </subcellularLocation>
</comment>
<evidence type="ECO:0000256" key="1">
    <source>
        <dbReference type="ARBA" id="ARBA00004401"/>
    </source>
</evidence>
<evidence type="ECO:0000313" key="6">
    <source>
        <dbReference type="Proteomes" id="UP001429357"/>
    </source>
</evidence>
<evidence type="ECO:0000256" key="3">
    <source>
        <dbReference type="RuleBase" id="RU362042"/>
    </source>
</evidence>
<feature type="transmembrane region" description="Helical" evidence="3">
    <location>
        <begin position="20"/>
        <end position="38"/>
    </location>
</feature>
<dbReference type="PANTHER" id="PTHR43390">
    <property type="entry name" value="SIGNAL PEPTIDASE I"/>
    <property type="match status" value="1"/>
</dbReference>
<reference evidence="5 6" key="2">
    <citation type="submission" date="2024-02" db="EMBL/GenBank/DDBJ databases">
        <title>The Genome Sequence of Enterococcus diestrammenae JM9A.</title>
        <authorList>
            <person name="Earl A."/>
            <person name="Manson A."/>
            <person name="Gilmore M."/>
            <person name="Sanders J."/>
            <person name="Shea T."/>
            <person name="Howe W."/>
            <person name="Livny J."/>
            <person name="Cuomo C."/>
            <person name="Neafsey D."/>
            <person name="Birren B."/>
        </authorList>
    </citation>
    <scope>NUCLEOTIDE SEQUENCE [LARGE SCALE GENOMIC DNA]</scope>
    <source>
        <strain evidence="5 6">JM9A</strain>
    </source>
</reference>